<organism evidence="1 2">
    <name type="scientific">Cichorium intybus</name>
    <name type="common">Chicory</name>
    <dbReference type="NCBI Taxonomy" id="13427"/>
    <lineage>
        <taxon>Eukaryota</taxon>
        <taxon>Viridiplantae</taxon>
        <taxon>Streptophyta</taxon>
        <taxon>Embryophyta</taxon>
        <taxon>Tracheophyta</taxon>
        <taxon>Spermatophyta</taxon>
        <taxon>Magnoliopsida</taxon>
        <taxon>eudicotyledons</taxon>
        <taxon>Gunneridae</taxon>
        <taxon>Pentapetalae</taxon>
        <taxon>asterids</taxon>
        <taxon>campanulids</taxon>
        <taxon>Asterales</taxon>
        <taxon>Asteraceae</taxon>
        <taxon>Cichorioideae</taxon>
        <taxon>Cichorieae</taxon>
        <taxon>Cichoriinae</taxon>
        <taxon>Cichorium</taxon>
    </lineage>
</organism>
<gene>
    <name evidence="1" type="ORF">L2E82_32789</name>
</gene>
<comment type="caution">
    <text evidence="1">The sequence shown here is derived from an EMBL/GenBank/DDBJ whole genome shotgun (WGS) entry which is preliminary data.</text>
</comment>
<keyword evidence="2" id="KW-1185">Reference proteome</keyword>
<evidence type="ECO:0000313" key="2">
    <source>
        <dbReference type="Proteomes" id="UP001055811"/>
    </source>
</evidence>
<proteinExistence type="predicted"/>
<evidence type="ECO:0000313" key="1">
    <source>
        <dbReference type="EMBL" id="KAI3721771.1"/>
    </source>
</evidence>
<protein>
    <submittedName>
        <fullName evidence="1">Uncharacterized protein</fullName>
    </submittedName>
</protein>
<name>A0ACB9BIM6_CICIN</name>
<dbReference type="Proteomes" id="UP001055811">
    <property type="component" value="Linkage Group LG06"/>
</dbReference>
<sequence>MSKCIVIQLIPSFEARDQPIAETGLQNATARAQNSLQPNLWYKSPNLNPNFDRYRRTVSLSSQSALLLTFFPLNYRRKF</sequence>
<dbReference type="EMBL" id="CM042014">
    <property type="protein sequence ID" value="KAI3721771.1"/>
    <property type="molecule type" value="Genomic_DNA"/>
</dbReference>
<accession>A0ACB9BIM6</accession>
<reference evidence="1 2" key="2">
    <citation type="journal article" date="2022" name="Mol. Ecol. Resour.">
        <title>The genomes of chicory, endive, great burdock and yacon provide insights into Asteraceae paleo-polyploidization history and plant inulin production.</title>
        <authorList>
            <person name="Fan W."/>
            <person name="Wang S."/>
            <person name="Wang H."/>
            <person name="Wang A."/>
            <person name="Jiang F."/>
            <person name="Liu H."/>
            <person name="Zhao H."/>
            <person name="Xu D."/>
            <person name="Zhang Y."/>
        </authorList>
    </citation>
    <scope>NUCLEOTIDE SEQUENCE [LARGE SCALE GENOMIC DNA]</scope>
    <source>
        <strain evidence="2">cv. Punajuju</strain>
        <tissue evidence="1">Leaves</tissue>
    </source>
</reference>
<reference evidence="2" key="1">
    <citation type="journal article" date="2022" name="Mol. Ecol. Resour.">
        <title>The genomes of chicory, endive, great burdock and yacon provide insights into Asteraceae palaeo-polyploidization history and plant inulin production.</title>
        <authorList>
            <person name="Fan W."/>
            <person name="Wang S."/>
            <person name="Wang H."/>
            <person name="Wang A."/>
            <person name="Jiang F."/>
            <person name="Liu H."/>
            <person name="Zhao H."/>
            <person name="Xu D."/>
            <person name="Zhang Y."/>
        </authorList>
    </citation>
    <scope>NUCLEOTIDE SEQUENCE [LARGE SCALE GENOMIC DNA]</scope>
    <source>
        <strain evidence="2">cv. Punajuju</strain>
    </source>
</reference>